<dbReference type="GO" id="GO:0016787">
    <property type="term" value="F:hydrolase activity"/>
    <property type="evidence" value="ECO:0007669"/>
    <property type="project" value="UniProtKB-KW"/>
</dbReference>
<dbReference type="InterPro" id="IPR038257">
    <property type="entry name" value="CRISPR-assoc_Cas3_HD_sf"/>
</dbReference>
<keyword evidence="3" id="KW-0051">Antiviral defense</keyword>
<gene>
    <name evidence="5" type="ORF">OG398_13135</name>
</gene>
<dbReference type="Pfam" id="PF18019">
    <property type="entry name" value="Cas3_HD"/>
    <property type="match status" value="1"/>
</dbReference>
<sequence>MSLSNGGSRLPVDVRPIWGKLGNGSRPHPLICHALDTAEVASQLFDLCLGPYLKNRLEAALEPLGDAREWAAMAGLHDLGKRSPTF</sequence>
<evidence type="ECO:0000256" key="2">
    <source>
        <dbReference type="ARBA" id="ARBA00022801"/>
    </source>
</evidence>
<dbReference type="GO" id="GO:0051607">
    <property type="term" value="P:defense response to virus"/>
    <property type="evidence" value="ECO:0007669"/>
    <property type="project" value="UniProtKB-KW"/>
</dbReference>
<dbReference type="Gene3D" id="1.10.3210.30">
    <property type="match status" value="1"/>
</dbReference>
<evidence type="ECO:0000256" key="1">
    <source>
        <dbReference type="ARBA" id="ARBA00022723"/>
    </source>
</evidence>
<dbReference type="InterPro" id="IPR006483">
    <property type="entry name" value="CRISPR-assoc_Cas3_HD"/>
</dbReference>
<dbReference type="GO" id="GO:0046872">
    <property type="term" value="F:metal ion binding"/>
    <property type="evidence" value="ECO:0007669"/>
    <property type="project" value="UniProtKB-KW"/>
</dbReference>
<dbReference type="EMBL" id="CP108313">
    <property type="protein sequence ID" value="WTW69147.1"/>
    <property type="molecule type" value="Genomic_DNA"/>
</dbReference>
<evidence type="ECO:0000313" key="5">
    <source>
        <dbReference type="EMBL" id="WTW69147.1"/>
    </source>
</evidence>
<accession>A0AAU2VPU4</accession>
<name>A0AAU2VPU4_9ACTN</name>
<feature type="domain" description="HD Cas3-type" evidence="4">
    <location>
        <begin position="18"/>
        <end position="86"/>
    </location>
</feature>
<organism evidence="5">
    <name type="scientific">Streptomyces sp. NBC_00008</name>
    <dbReference type="NCBI Taxonomy" id="2903610"/>
    <lineage>
        <taxon>Bacteria</taxon>
        <taxon>Bacillati</taxon>
        <taxon>Actinomycetota</taxon>
        <taxon>Actinomycetes</taxon>
        <taxon>Kitasatosporales</taxon>
        <taxon>Streptomycetaceae</taxon>
        <taxon>Streptomyces</taxon>
    </lineage>
</organism>
<reference evidence="5" key="1">
    <citation type="submission" date="2022-10" db="EMBL/GenBank/DDBJ databases">
        <title>The complete genomes of actinobacterial strains from the NBC collection.</title>
        <authorList>
            <person name="Joergensen T.S."/>
            <person name="Alvarez Arevalo M."/>
            <person name="Sterndorff E.B."/>
            <person name="Faurdal D."/>
            <person name="Vuksanovic O."/>
            <person name="Mourched A.-S."/>
            <person name="Charusanti P."/>
            <person name="Shaw S."/>
            <person name="Blin K."/>
            <person name="Weber T."/>
        </authorList>
    </citation>
    <scope>NUCLEOTIDE SEQUENCE</scope>
    <source>
        <strain evidence="5">NBC_00008</strain>
    </source>
</reference>
<evidence type="ECO:0000256" key="3">
    <source>
        <dbReference type="ARBA" id="ARBA00023118"/>
    </source>
</evidence>
<keyword evidence="2" id="KW-0378">Hydrolase</keyword>
<keyword evidence="1" id="KW-0479">Metal-binding</keyword>
<proteinExistence type="predicted"/>
<evidence type="ECO:0000259" key="4">
    <source>
        <dbReference type="Pfam" id="PF18019"/>
    </source>
</evidence>
<dbReference type="AlphaFoldDB" id="A0AAU2VPU4"/>
<protein>
    <submittedName>
        <fullName evidence="5">HD domain-containing protein</fullName>
    </submittedName>
</protein>